<dbReference type="Pfam" id="PF00172">
    <property type="entry name" value="Zn_clus"/>
    <property type="match status" value="1"/>
</dbReference>
<keyword evidence="1" id="KW-0479">Metal-binding</keyword>
<evidence type="ECO:0000256" key="2">
    <source>
        <dbReference type="ARBA" id="ARBA00023242"/>
    </source>
</evidence>
<dbReference type="GO" id="GO:0000981">
    <property type="term" value="F:DNA-binding transcription factor activity, RNA polymerase II-specific"/>
    <property type="evidence" value="ECO:0007669"/>
    <property type="project" value="InterPro"/>
</dbReference>
<evidence type="ECO:0000313" key="6">
    <source>
        <dbReference type="Proteomes" id="UP001163105"/>
    </source>
</evidence>
<feature type="domain" description="Zn(2)-C6 fungal-type" evidence="4">
    <location>
        <begin position="71"/>
        <end position="101"/>
    </location>
</feature>
<evidence type="ECO:0000313" key="5">
    <source>
        <dbReference type="EMBL" id="KAJ6437699.1"/>
    </source>
</evidence>
<dbReference type="Proteomes" id="UP001163105">
    <property type="component" value="Unassembled WGS sequence"/>
</dbReference>
<accession>A0AB34FF81</accession>
<dbReference type="SMART" id="SM00066">
    <property type="entry name" value="GAL4"/>
    <property type="match status" value="1"/>
</dbReference>
<dbReference type="InterPro" id="IPR007219">
    <property type="entry name" value="XnlR_reg_dom"/>
</dbReference>
<comment type="caution">
    <text evidence="5">The sequence shown here is derived from an EMBL/GenBank/DDBJ whole genome shotgun (WGS) entry which is preliminary data.</text>
</comment>
<feature type="region of interest" description="Disordered" evidence="3">
    <location>
        <begin position="1"/>
        <end position="51"/>
    </location>
</feature>
<dbReference type="PANTHER" id="PTHR47431">
    <property type="entry name" value="ZN(II)2CYS6 TRANSCRIPTION FACTOR (EUROFUNG)-RELATED"/>
    <property type="match status" value="1"/>
</dbReference>
<sequence>MANRSNPAQQDAGGHTLSPAGADGTDSTDSSYTGSRDDEAAQTGDGGGSIGGNVGGIGGAKNGGGVRVSLACLPCRSRHVRCDAAQPVCERCMAEGRECRYATSRRGGLDRAALAARRSRIEQAAAAAAGGYPNPQALSSEDTSRPAMDSRRGLTLELPPGPSVQGLQAPQPQHNQQQHQQQHHPHQRFRGVATGTLFTPPAEPLSASRSPALPGQSPSVSLASDPLIHLYYKCFHHFHPFVLPLKRLEYYWRDGLPAQTGLRPLVFVMRYIGAIFCVSEPQESPPTEEQIDTAFLEALEAPTASDDYSLAQSHLLYSMVLYWRGHPDKSRFHMDTAVAMALESGMFLREFAMRHAPDDPVLAESIRRTWWQIYIVDAYYAAIRRSSTFPAHSVEPTADLPCEEADYELENIPTPKSLAEFDAREFALDDGAFSSFAYLIGGIRGIGSAMSRANDIINPSLGLLGASSLKVLDVADSVLDGWMLLLPDAKKNPLMADGEVDELIFQALMAVYATTVAFHRPFSRCSVDQLECISGCSAPGDDQGSPPTELELVHTAKCINAAEAQIRLLALPAGSSNRSPFTVCMLTTGTLSLLSACKFILQDQKLAIARDQLRLSIGYLKAMSGVWVKAAKNLEEVQTIAREVLMLSPGRSRGGNGQQASSGLAAIANQAPNSQGMPPEMGTNGQHEFSTGFPDVTNGLWNGSGDGILSVPCQWWMFPPEAQ</sequence>
<protein>
    <submittedName>
        <fullName evidence="5">AC transposase</fullName>
    </submittedName>
</protein>
<dbReference type="SUPFAM" id="SSF57701">
    <property type="entry name" value="Zn2/Cys6 DNA-binding domain"/>
    <property type="match status" value="1"/>
</dbReference>
<name>A0AB34FF81_9HYPO</name>
<feature type="compositionally biased region" description="Low complexity" evidence="3">
    <location>
        <begin position="21"/>
        <end position="34"/>
    </location>
</feature>
<dbReference type="PROSITE" id="PS50048">
    <property type="entry name" value="ZN2_CY6_FUNGAL_2"/>
    <property type="match status" value="1"/>
</dbReference>
<keyword evidence="6" id="KW-1185">Reference proteome</keyword>
<dbReference type="Gene3D" id="4.10.240.10">
    <property type="entry name" value="Zn(2)-C6 fungal-type DNA-binding domain"/>
    <property type="match status" value="1"/>
</dbReference>
<feature type="compositionally biased region" description="Basic and acidic residues" evidence="3">
    <location>
        <begin position="142"/>
        <end position="154"/>
    </location>
</feature>
<feature type="region of interest" description="Disordered" evidence="3">
    <location>
        <begin position="126"/>
        <end position="218"/>
    </location>
</feature>
<reference evidence="5" key="1">
    <citation type="submission" date="2023-01" db="EMBL/GenBank/DDBJ databases">
        <title>The growth and conidiation of Purpureocillium lavendulum are regulated by nitrogen source and histone H3K14 acetylation.</title>
        <authorList>
            <person name="Tang P."/>
            <person name="Han J."/>
            <person name="Zhang C."/>
            <person name="Tang P."/>
            <person name="Qi F."/>
            <person name="Zhang K."/>
            <person name="Liang L."/>
        </authorList>
    </citation>
    <scope>NUCLEOTIDE SEQUENCE</scope>
    <source>
        <strain evidence="5">YMF1.00683</strain>
    </source>
</reference>
<dbReference type="GO" id="GO:0008270">
    <property type="term" value="F:zinc ion binding"/>
    <property type="evidence" value="ECO:0007669"/>
    <property type="project" value="InterPro"/>
</dbReference>
<gene>
    <name evidence="5" type="ORF">O9K51_09527</name>
</gene>
<dbReference type="AlphaFoldDB" id="A0AB34FF81"/>
<dbReference type="Pfam" id="PF04082">
    <property type="entry name" value="Fungal_trans"/>
    <property type="match status" value="1"/>
</dbReference>
<dbReference type="GO" id="GO:0003677">
    <property type="term" value="F:DNA binding"/>
    <property type="evidence" value="ECO:0007669"/>
    <property type="project" value="InterPro"/>
</dbReference>
<dbReference type="InterPro" id="IPR001138">
    <property type="entry name" value="Zn2Cys6_DnaBD"/>
</dbReference>
<proteinExistence type="predicted"/>
<dbReference type="GO" id="GO:0006351">
    <property type="term" value="P:DNA-templated transcription"/>
    <property type="evidence" value="ECO:0007669"/>
    <property type="project" value="InterPro"/>
</dbReference>
<feature type="compositionally biased region" description="Low complexity" evidence="3">
    <location>
        <begin position="168"/>
        <end position="180"/>
    </location>
</feature>
<dbReference type="EMBL" id="JAQHRD010000010">
    <property type="protein sequence ID" value="KAJ6437699.1"/>
    <property type="molecule type" value="Genomic_DNA"/>
</dbReference>
<keyword evidence="2" id="KW-0539">Nucleus</keyword>
<evidence type="ECO:0000256" key="3">
    <source>
        <dbReference type="SAM" id="MobiDB-lite"/>
    </source>
</evidence>
<dbReference type="PROSITE" id="PS00463">
    <property type="entry name" value="ZN2_CY6_FUNGAL_1"/>
    <property type="match status" value="1"/>
</dbReference>
<evidence type="ECO:0000259" key="4">
    <source>
        <dbReference type="PROSITE" id="PS50048"/>
    </source>
</evidence>
<dbReference type="InterPro" id="IPR036864">
    <property type="entry name" value="Zn2-C6_fun-type_DNA-bd_sf"/>
</dbReference>
<dbReference type="CDD" id="cd00067">
    <property type="entry name" value="GAL4"/>
    <property type="match status" value="1"/>
</dbReference>
<dbReference type="CDD" id="cd12148">
    <property type="entry name" value="fungal_TF_MHR"/>
    <property type="match status" value="1"/>
</dbReference>
<organism evidence="5 6">
    <name type="scientific">Purpureocillium lavendulum</name>
    <dbReference type="NCBI Taxonomy" id="1247861"/>
    <lineage>
        <taxon>Eukaryota</taxon>
        <taxon>Fungi</taxon>
        <taxon>Dikarya</taxon>
        <taxon>Ascomycota</taxon>
        <taxon>Pezizomycotina</taxon>
        <taxon>Sordariomycetes</taxon>
        <taxon>Hypocreomycetidae</taxon>
        <taxon>Hypocreales</taxon>
        <taxon>Ophiocordycipitaceae</taxon>
        <taxon>Purpureocillium</taxon>
    </lineage>
</organism>
<evidence type="ECO:0000256" key="1">
    <source>
        <dbReference type="ARBA" id="ARBA00022723"/>
    </source>
</evidence>
<dbReference type="PANTHER" id="PTHR47431:SF4">
    <property type="entry name" value="ZN(II)2CYS6 TRANSCRIPTION FACTOR (EUROFUNG)"/>
    <property type="match status" value="1"/>
</dbReference>